<accession>A0A1H8ZJX4</accession>
<organism evidence="2 3">
    <name type="scientific">Neolewinella agarilytica</name>
    <dbReference type="NCBI Taxonomy" id="478744"/>
    <lineage>
        <taxon>Bacteria</taxon>
        <taxon>Pseudomonadati</taxon>
        <taxon>Bacteroidota</taxon>
        <taxon>Saprospiria</taxon>
        <taxon>Saprospirales</taxon>
        <taxon>Lewinellaceae</taxon>
        <taxon>Neolewinella</taxon>
    </lineage>
</organism>
<reference evidence="3" key="1">
    <citation type="submission" date="2016-10" db="EMBL/GenBank/DDBJ databases">
        <authorList>
            <person name="Varghese N."/>
            <person name="Submissions S."/>
        </authorList>
    </citation>
    <scope>NUCLEOTIDE SEQUENCE [LARGE SCALE GENOMIC DNA]</scope>
    <source>
        <strain evidence="3">DSM 24740</strain>
    </source>
</reference>
<keyword evidence="1" id="KW-0812">Transmembrane</keyword>
<name>A0A1H8ZJX4_9BACT</name>
<protein>
    <recommendedName>
        <fullName evidence="4">BNR repeat-containing family member</fullName>
    </recommendedName>
</protein>
<dbReference type="InParanoid" id="A0A1H8ZJX4"/>
<evidence type="ECO:0000313" key="3">
    <source>
        <dbReference type="Proteomes" id="UP000199021"/>
    </source>
</evidence>
<dbReference type="AlphaFoldDB" id="A0A1H8ZJX4"/>
<evidence type="ECO:0000313" key="2">
    <source>
        <dbReference type="EMBL" id="SEP64635.1"/>
    </source>
</evidence>
<dbReference type="EMBL" id="FOFB01000001">
    <property type="protein sequence ID" value="SEP64635.1"/>
    <property type="molecule type" value="Genomic_DNA"/>
</dbReference>
<keyword evidence="3" id="KW-1185">Reference proteome</keyword>
<dbReference type="Proteomes" id="UP000199021">
    <property type="component" value="Unassembled WGS sequence"/>
</dbReference>
<keyword evidence="1" id="KW-1133">Transmembrane helix</keyword>
<dbReference type="STRING" id="478744.SAMN05444359_101350"/>
<keyword evidence="1" id="KW-0472">Membrane</keyword>
<proteinExistence type="predicted"/>
<sequence length="442" mass="49079">MYRINPKNSIKILFILIYFSSNIIPFHLKYALSVLLSFLFFNCGQDTPTMAEAECFQLPKGTHLPRLFLTPENIQLSYVLSEQEQHNLLAFPIPPSENSTQTTVFQSGKEWFVNWADFPSIKYVDEGLHGHVFFSHALEYSAGGTYDYDIKYSFRDDNGPLFIPRKLHQDTVSAEHGFLSSAQLPEGGLQVSWLDGRYTKQAGADAGAKKVAEQSDDHGHGGGGAMTLRTKALTDSVSVELDHRVCDCCNTATVATDDLVMVAYRDRSEHEIRDIGYVIKPTGREWSTPKLVHADNWEISGCPVNGPALAANGAGNIAIVWYTAPADRAQILFSRYDAALDAWQPPTLLDDNAPLGRVDLQLAEDGTAYATALTTRENIDDAFLTLWAIAPSGEVEREDLVSTSPARSSGFPKIALFEDKLYWARTVVGEEKGQHHVEVCWR</sequence>
<feature type="transmembrane region" description="Helical" evidence="1">
    <location>
        <begin position="12"/>
        <end position="41"/>
    </location>
</feature>
<evidence type="ECO:0000256" key="1">
    <source>
        <dbReference type="SAM" id="Phobius"/>
    </source>
</evidence>
<gene>
    <name evidence="2" type="ORF">SAMN05444359_101350</name>
</gene>
<evidence type="ECO:0008006" key="4">
    <source>
        <dbReference type="Google" id="ProtNLM"/>
    </source>
</evidence>